<dbReference type="GO" id="GO:0008270">
    <property type="term" value="F:zinc ion binding"/>
    <property type="evidence" value="ECO:0007669"/>
    <property type="project" value="InterPro"/>
</dbReference>
<keyword evidence="5" id="KW-1185">Reference proteome</keyword>
<evidence type="ECO:0000256" key="1">
    <source>
        <dbReference type="ARBA" id="ARBA00023242"/>
    </source>
</evidence>
<evidence type="ECO:0000259" key="3">
    <source>
        <dbReference type="PROSITE" id="PS50048"/>
    </source>
</evidence>
<dbReference type="EMBL" id="PDLN01000004">
    <property type="protein sequence ID" value="RDW87899.1"/>
    <property type="molecule type" value="Genomic_DNA"/>
</dbReference>
<dbReference type="Pfam" id="PF00172">
    <property type="entry name" value="Zn_clus"/>
    <property type="match status" value="1"/>
</dbReference>
<dbReference type="Gene3D" id="4.10.240.10">
    <property type="entry name" value="Zn(2)-C6 fungal-type DNA-binding domain"/>
    <property type="match status" value="1"/>
</dbReference>
<feature type="domain" description="Zn(2)-C6 fungal-type" evidence="3">
    <location>
        <begin position="18"/>
        <end position="48"/>
    </location>
</feature>
<keyword evidence="1" id="KW-0539">Nucleus</keyword>
<protein>
    <recommendedName>
        <fullName evidence="3">Zn(2)-C6 fungal-type domain-containing protein</fullName>
    </recommendedName>
</protein>
<evidence type="ECO:0000313" key="5">
    <source>
        <dbReference type="Proteomes" id="UP000256328"/>
    </source>
</evidence>
<dbReference type="GO" id="GO:0000981">
    <property type="term" value="F:DNA-binding transcription factor activity, RNA polymerase II-specific"/>
    <property type="evidence" value="ECO:0007669"/>
    <property type="project" value="InterPro"/>
</dbReference>
<dbReference type="PROSITE" id="PS00463">
    <property type="entry name" value="ZN2_CY6_FUNGAL_1"/>
    <property type="match status" value="1"/>
</dbReference>
<dbReference type="PROSITE" id="PS50048">
    <property type="entry name" value="ZN2_CY6_FUNGAL_2"/>
    <property type="match status" value="1"/>
</dbReference>
<organism evidence="4 5">
    <name type="scientific">Coleophoma crateriformis</name>
    <dbReference type="NCBI Taxonomy" id="565419"/>
    <lineage>
        <taxon>Eukaryota</taxon>
        <taxon>Fungi</taxon>
        <taxon>Dikarya</taxon>
        <taxon>Ascomycota</taxon>
        <taxon>Pezizomycotina</taxon>
        <taxon>Leotiomycetes</taxon>
        <taxon>Helotiales</taxon>
        <taxon>Dermateaceae</taxon>
        <taxon>Coleophoma</taxon>
    </lineage>
</organism>
<dbReference type="SMART" id="SM00066">
    <property type="entry name" value="GAL4"/>
    <property type="match status" value="1"/>
</dbReference>
<evidence type="ECO:0000313" key="4">
    <source>
        <dbReference type="EMBL" id="RDW87899.1"/>
    </source>
</evidence>
<dbReference type="InterPro" id="IPR001138">
    <property type="entry name" value="Zn2Cys6_DnaBD"/>
</dbReference>
<accession>A0A3D8SNJ7</accession>
<name>A0A3D8SNJ7_9HELO</name>
<feature type="compositionally biased region" description="Polar residues" evidence="2">
    <location>
        <begin position="1"/>
        <end position="12"/>
    </location>
</feature>
<reference evidence="4 5" key="1">
    <citation type="journal article" date="2018" name="IMA Fungus">
        <title>IMA Genome-F 9: Draft genome sequence of Annulohypoxylon stygium, Aspergillus mulundensis, Berkeleyomyces basicola (syn. Thielaviopsis basicola), Ceratocystis smalleyi, two Cercospora beticola strains, Coleophoma cylindrospora, Fusarium fracticaudum, Phialophora cf. hyalina, and Morchella septimelata.</title>
        <authorList>
            <person name="Wingfield B.D."/>
            <person name="Bills G.F."/>
            <person name="Dong Y."/>
            <person name="Huang W."/>
            <person name="Nel W.J."/>
            <person name="Swalarsk-Parry B.S."/>
            <person name="Vaghefi N."/>
            <person name="Wilken P.M."/>
            <person name="An Z."/>
            <person name="de Beer Z.W."/>
            <person name="De Vos L."/>
            <person name="Chen L."/>
            <person name="Duong T.A."/>
            <person name="Gao Y."/>
            <person name="Hammerbacher A."/>
            <person name="Kikkert J.R."/>
            <person name="Li Y."/>
            <person name="Li H."/>
            <person name="Li K."/>
            <person name="Li Q."/>
            <person name="Liu X."/>
            <person name="Ma X."/>
            <person name="Naidoo K."/>
            <person name="Pethybridge S.J."/>
            <person name="Sun J."/>
            <person name="Steenkamp E.T."/>
            <person name="van der Nest M.A."/>
            <person name="van Wyk S."/>
            <person name="Wingfield M.J."/>
            <person name="Xiong C."/>
            <person name="Yue Q."/>
            <person name="Zhang X."/>
        </authorList>
    </citation>
    <scope>NUCLEOTIDE SEQUENCE [LARGE SCALE GENOMIC DNA]</scope>
    <source>
        <strain evidence="4 5">BP5796</strain>
    </source>
</reference>
<dbReference type="InterPro" id="IPR036864">
    <property type="entry name" value="Zn2-C6_fun-type_DNA-bd_sf"/>
</dbReference>
<dbReference type="AlphaFoldDB" id="A0A3D8SNJ7"/>
<dbReference type="Proteomes" id="UP000256328">
    <property type="component" value="Unassembled WGS sequence"/>
</dbReference>
<gene>
    <name evidence="4" type="ORF">BP5796_03593</name>
</gene>
<dbReference type="SUPFAM" id="SSF57701">
    <property type="entry name" value="Zn2/Cys6 DNA-binding domain"/>
    <property type="match status" value="1"/>
</dbReference>
<dbReference type="CDD" id="cd00067">
    <property type="entry name" value="GAL4"/>
    <property type="match status" value="1"/>
</dbReference>
<feature type="region of interest" description="Disordered" evidence="2">
    <location>
        <begin position="1"/>
        <end position="20"/>
    </location>
</feature>
<proteinExistence type="predicted"/>
<dbReference type="OrthoDB" id="4216928at2759"/>
<evidence type="ECO:0000256" key="2">
    <source>
        <dbReference type="SAM" id="MobiDB-lite"/>
    </source>
</evidence>
<sequence>MQSSSTRSSSNHGPRRTSCDECSKAKRRCDRRAPECSRCAKLHLNCRYLRHQPPYREVLDQLDSGLDLFNGSNTFPLPLPGDEDMASTLPSAEDLDLAFLDETILPQEPTSALDAGADHDWEFSKPQITDDRAPEFAESDLANPAESRLYYGTQLLKTAPATMVLKNSTPWCHSLLYIDNMPRSMLDAHASCALYLAKNDINKQTVFRAINACVKDLLCAPEPVTPFEKLARMQSLILYQIMRLFDDDAYKCSSTKVRFRAQGEATIEVFEQKASAFLKILDEQKQSCIGNIQESESSYSSFASIPSFTNASPMPAISHSTWIFEESSRRTALACYFLMGFYGMLKGKACSGQELNYDFSFTASSRLWNAPSEFDFKIVFKERCYFVVQHLQFDELLRNASPSDINDFGKMV</sequence>
<comment type="caution">
    <text evidence="4">The sequence shown here is derived from an EMBL/GenBank/DDBJ whole genome shotgun (WGS) entry which is preliminary data.</text>
</comment>